<evidence type="ECO:0000256" key="6">
    <source>
        <dbReference type="ARBA" id="ARBA00023014"/>
    </source>
</evidence>
<keyword evidence="10" id="KW-1185">Reference proteome</keyword>
<dbReference type="AlphaFoldDB" id="A0A7J0BNA0"/>
<dbReference type="InterPro" id="IPR017896">
    <property type="entry name" value="4Fe4S_Fe-S-bd"/>
</dbReference>
<reference evidence="9 10" key="1">
    <citation type="submission" date="2020-05" db="EMBL/GenBank/DDBJ databases">
        <title>Draft genome sequence of Desulfovibrio sp. strain HN2T.</title>
        <authorList>
            <person name="Ueno A."/>
            <person name="Tamazawa S."/>
            <person name="Tamamura S."/>
            <person name="Murakami T."/>
            <person name="Kiyama T."/>
            <person name="Inomata H."/>
            <person name="Amano Y."/>
            <person name="Miyakawa K."/>
            <person name="Tamaki H."/>
            <person name="Naganuma T."/>
            <person name="Kaneko K."/>
        </authorList>
    </citation>
    <scope>NUCLEOTIDE SEQUENCE [LARGE SCALE GENOMIC DNA]</scope>
    <source>
        <strain evidence="9 10">HN2</strain>
    </source>
</reference>
<sequence length="64" mass="7018">MAKILVLDTNECIACESCVELCPEAFRMSSGNEYAEVIDPETKADCVEDAINTCPVQCISWEDA</sequence>
<comment type="caution">
    <text evidence="9">The sequence shown here is derived from an EMBL/GenBank/DDBJ whole genome shotgun (WGS) entry which is preliminary data.</text>
</comment>
<organism evidence="9 10">
    <name type="scientific">Desulfovibrio subterraneus</name>
    <dbReference type="NCBI Taxonomy" id="2718620"/>
    <lineage>
        <taxon>Bacteria</taxon>
        <taxon>Pseudomonadati</taxon>
        <taxon>Thermodesulfobacteriota</taxon>
        <taxon>Desulfovibrionia</taxon>
        <taxon>Desulfovibrionales</taxon>
        <taxon>Desulfovibrionaceae</taxon>
        <taxon>Desulfovibrio</taxon>
    </lineage>
</organism>
<keyword evidence="3 7" id="KW-0479">Metal-binding</keyword>
<keyword evidence="2 7" id="KW-0813">Transport</keyword>
<evidence type="ECO:0000256" key="3">
    <source>
        <dbReference type="ARBA" id="ARBA00022723"/>
    </source>
</evidence>
<keyword evidence="6 7" id="KW-0411">Iron-sulfur</keyword>
<dbReference type="EMBL" id="BLVO01000016">
    <property type="protein sequence ID" value="GFM35217.1"/>
    <property type="molecule type" value="Genomic_DNA"/>
</dbReference>
<dbReference type="GO" id="GO:0005506">
    <property type="term" value="F:iron ion binding"/>
    <property type="evidence" value="ECO:0007669"/>
    <property type="project" value="UniProtKB-UniRule"/>
</dbReference>
<evidence type="ECO:0000256" key="4">
    <source>
        <dbReference type="ARBA" id="ARBA00022982"/>
    </source>
</evidence>
<feature type="domain" description="4Fe-4S ferredoxin-type" evidence="8">
    <location>
        <begin position="3"/>
        <end position="31"/>
    </location>
</feature>
<dbReference type="GO" id="GO:0051536">
    <property type="term" value="F:iron-sulfur cluster binding"/>
    <property type="evidence" value="ECO:0007669"/>
    <property type="project" value="UniProtKB-KW"/>
</dbReference>
<evidence type="ECO:0000256" key="2">
    <source>
        <dbReference type="ARBA" id="ARBA00022448"/>
    </source>
</evidence>
<dbReference type="Gene3D" id="3.30.70.20">
    <property type="match status" value="1"/>
</dbReference>
<dbReference type="Pfam" id="PF13370">
    <property type="entry name" value="Fer4_13"/>
    <property type="match status" value="1"/>
</dbReference>
<dbReference type="InterPro" id="IPR001080">
    <property type="entry name" value="3Fe4S_ferredoxin"/>
</dbReference>
<protein>
    <recommendedName>
        <fullName evidence="7">Ferredoxin</fullName>
    </recommendedName>
</protein>
<evidence type="ECO:0000313" key="9">
    <source>
        <dbReference type="EMBL" id="GFM35217.1"/>
    </source>
</evidence>
<accession>A0A7J0BNA0</accession>
<dbReference type="PROSITE" id="PS51379">
    <property type="entry name" value="4FE4S_FER_2"/>
    <property type="match status" value="1"/>
</dbReference>
<dbReference type="PRINTS" id="PR00352">
    <property type="entry name" value="3FE4SFRDOXIN"/>
</dbReference>
<evidence type="ECO:0000256" key="1">
    <source>
        <dbReference type="ARBA" id="ARBA00003532"/>
    </source>
</evidence>
<dbReference type="PROSITE" id="PS00198">
    <property type="entry name" value="4FE4S_FER_1"/>
    <property type="match status" value="1"/>
</dbReference>
<evidence type="ECO:0000256" key="7">
    <source>
        <dbReference type="RuleBase" id="RU368020"/>
    </source>
</evidence>
<dbReference type="PANTHER" id="PTHR36923">
    <property type="entry name" value="FERREDOXIN"/>
    <property type="match status" value="1"/>
</dbReference>
<dbReference type="GO" id="GO:0009055">
    <property type="term" value="F:electron transfer activity"/>
    <property type="evidence" value="ECO:0007669"/>
    <property type="project" value="UniProtKB-UniRule"/>
</dbReference>
<comment type="function">
    <text evidence="1 7">Ferredoxins are iron-sulfur proteins that transfer electrons in a wide variety of metabolic reactions.</text>
</comment>
<evidence type="ECO:0000259" key="8">
    <source>
        <dbReference type="PROSITE" id="PS51379"/>
    </source>
</evidence>
<evidence type="ECO:0000256" key="5">
    <source>
        <dbReference type="ARBA" id="ARBA00023004"/>
    </source>
</evidence>
<dbReference type="InterPro" id="IPR017900">
    <property type="entry name" value="4Fe4S_Fe_S_CS"/>
</dbReference>
<evidence type="ECO:0000313" key="10">
    <source>
        <dbReference type="Proteomes" id="UP000503840"/>
    </source>
</evidence>
<keyword evidence="4 7" id="KW-0249">Electron transport</keyword>
<keyword evidence="5 7" id="KW-0408">Iron</keyword>
<name>A0A7J0BNA0_9BACT</name>
<dbReference type="InterPro" id="IPR051269">
    <property type="entry name" value="Fe-S_cluster_ET"/>
</dbReference>
<dbReference type="RefSeq" id="WP_174406836.1">
    <property type="nucleotide sequence ID" value="NZ_BLVO01000016.1"/>
</dbReference>
<dbReference type="SUPFAM" id="SSF54862">
    <property type="entry name" value="4Fe-4S ferredoxins"/>
    <property type="match status" value="1"/>
</dbReference>
<dbReference type="Proteomes" id="UP000503840">
    <property type="component" value="Unassembled WGS sequence"/>
</dbReference>
<gene>
    <name evidence="9" type="ORF">DSM101010T_35820</name>
</gene>
<proteinExistence type="predicted"/>
<dbReference type="PANTHER" id="PTHR36923:SF3">
    <property type="entry name" value="FERREDOXIN"/>
    <property type="match status" value="1"/>
</dbReference>